<dbReference type="PANTHER" id="PTHR35093:SF3">
    <property type="entry name" value="LONG-CHAIN FATTY ACID TRANSPORT PROTEIN"/>
    <property type="match status" value="1"/>
</dbReference>
<keyword evidence="5 8" id="KW-0732">Signal</keyword>
<dbReference type="GO" id="GO:0009279">
    <property type="term" value="C:cell outer membrane"/>
    <property type="evidence" value="ECO:0007669"/>
    <property type="project" value="UniProtKB-SubCell"/>
</dbReference>
<organism evidence="9 10">
    <name type="scientific">Advenella kashmirensis</name>
    <dbReference type="NCBI Taxonomy" id="310575"/>
    <lineage>
        <taxon>Bacteria</taxon>
        <taxon>Pseudomonadati</taxon>
        <taxon>Pseudomonadota</taxon>
        <taxon>Betaproteobacteria</taxon>
        <taxon>Burkholderiales</taxon>
        <taxon>Alcaligenaceae</taxon>
    </lineage>
</organism>
<keyword evidence="6" id="KW-0472">Membrane</keyword>
<evidence type="ECO:0000313" key="10">
    <source>
        <dbReference type="Proteomes" id="UP000264036"/>
    </source>
</evidence>
<reference evidence="9 10" key="1">
    <citation type="journal article" date="2018" name="Nat. Biotechnol.">
        <title>A standardized bacterial taxonomy based on genome phylogeny substantially revises the tree of life.</title>
        <authorList>
            <person name="Parks D.H."/>
            <person name="Chuvochina M."/>
            <person name="Waite D.W."/>
            <person name="Rinke C."/>
            <person name="Skarshewski A."/>
            <person name="Chaumeil P.A."/>
            <person name="Hugenholtz P."/>
        </authorList>
    </citation>
    <scope>NUCLEOTIDE SEQUENCE [LARGE SCALE GENOMIC DNA]</scope>
    <source>
        <strain evidence="9">UBA10707</strain>
    </source>
</reference>
<protein>
    <submittedName>
        <fullName evidence="9">Fatty acid transporter</fullName>
    </submittedName>
</protein>
<dbReference type="SUPFAM" id="SSF56935">
    <property type="entry name" value="Porins"/>
    <property type="match status" value="1"/>
</dbReference>
<gene>
    <name evidence="9" type="ORF">DD666_14295</name>
</gene>
<evidence type="ECO:0000256" key="3">
    <source>
        <dbReference type="ARBA" id="ARBA00022452"/>
    </source>
</evidence>
<dbReference type="Gene3D" id="2.40.160.60">
    <property type="entry name" value="Outer membrane protein transport protein (OMPP1/FadL/TodX)"/>
    <property type="match status" value="1"/>
</dbReference>
<evidence type="ECO:0000256" key="8">
    <source>
        <dbReference type="SAM" id="SignalP"/>
    </source>
</evidence>
<evidence type="ECO:0000256" key="1">
    <source>
        <dbReference type="ARBA" id="ARBA00004571"/>
    </source>
</evidence>
<evidence type="ECO:0000256" key="2">
    <source>
        <dbReference type="ARBA" id="ARBA00008163"/>
    </source>
</evidence>
<dbReference type="Proteomes" id="UP000264036">
    <property type="component" value="Unassembled WGS sequence"/>
</dbReference>
<dbReference type="InterPro" id="IPR005017">
    <property type="entry name" value="OMPP1/FadL/TodX"/>
</dbReference>
<evidence type="ECO:0000256" key="4">
    <source>
        <dbReference type="ARBA" id="ARBA00022692"/>
    </source>
</evidence>
<accession>A0A356LJ80</accession>
<dbReference type="PANTHER" id="PTHR35093">
    <property type="entry name" value="OUTER MEMBRANE PROTEIN NMB0088-RELATED"/>
    <property type="match status" value="1"/>
</dbReference>
<keyword evidence="7" id="KW-0998">Cell outer membrane</keyword>
<dbReference type="AlphaFoldDB" id="A0A356LJ80"/>
<proteinExistence type="inferred from homology"/>
<evidence type="ECO:0000313" key="9">
    <source>
        <dbReference type="EMBL" id="HBP30575.1"/>
    </source>
</evidence>
<name>A0A356LJ80_9BURK</name>
<sequence>MKRHTHKLQQTLLSATLLGLGISNVTAVHAAGFNLLEQNASGLGVAYAGSGAVAENASTIYYNPAGMTNLPGLNISVGGNYIIPSFKFSNDRSSLPAAFGTANAQFSGARLGSEGDNAGGGAFVPNAYVSWQVSDRLFAGLGIGAPFGLATDYGDGFMGRYHSKKFEIETINFNPSLAYKLNDSWSIGAGINIQRIKAEYEKSTVVDMRSQVAGAVTQKYIAAGVPAQQAAAMGKAVGDQYGPILDGEAKVKMNDTALGWNIGVMFHPSEDTRIGLSYRSRIKYKATGDTDVDIHRPSAAMIGAMPAQLQEIYSLVPGSLTTSSSASVTLPDTALLSVYQRISPRWELLGDIQWTGWSSLPKLTIKSDTLPDAGLDLKFKDSWRIAVGAMYQVAPQWKLKAGVAWDQSPVRSAEHRPASLPDNDRYWLSVGAQYKPSENTAIDVGYSYMYLKKSHVDNTNDGNLAQYGRLSGSYKSHGHIFGLQVSHRF</sequence>
<evidence type="ECO:0000256" key="6">
    <source>
        <dbReference type="ARBA" id="ARBA00023136"/>
    </source>
</evidence>
<comment type="similarity">
    <text evidence="2">Belongs to the OmpP1/FadL family.</text>
</comment>
<feature type="signal peptide" evidence="8">
    <location>
        <begin position="1"/>
        <end position="30"/>
    </location>
</feature>
<evidence type="ECO:0000256" key="5">
    <source>
        <dbReference type="ARBA" id="ARBA00022729"/>
    </source>
</evidence>
<keyword evidence="4" id="KW-0812">Transmembrane</keyword>
<dbReference type="EMBL" id="DOEK01000029">
    <property type="protein sequence ID" value="HBP30575.1"/>
    <property type="molecule type" value="Genomic_DNA"/>
</dbReference>
<dbReference type="Pfam" id="PF03349">
    <property type="entry name" value="Toluene_X"/>
    <property type="match status" value="1"/>
</dbReference>
<keyword evidence="3" id="KW-1134">Transmembrane beta strand</keyword>
<feature type="chain" id="PRO_5016718288" evidence="8">
    <location>
        <begin position="31"/>
        <end position="489"/>
    </location>
</feature>
<comment type="caution">
    <text evidence="9">The sequence shown here is derived from an EMBL/GenBank/DDBJ whole genome shotgun (WGS) entry which is preliminary data.</text>
</comment>
<evidence type="ECO:0000256" key="7">
    <source>
        <dbReference type="ARBA" id="ARBA00023237"/>
    </source>
</evidence>
<comment type="subcellular location">
    <subcellularLocation>
        <location evidence="1">Cell outer membrane</location>
        <topology evidence="1">Multi-pass membrane protein</topology>
    </subcellularLocation>
</comment>
<dbReference type="GO" id="GO:0015483">
    <property type="term" value="F:long-chain fatty acid transporting porin activity"/>
    <property type="evidence" value="ECO:0007669"/>
    <property type="project" value="TreeGrafter"/>
</dbReference>